<evidence type="ECO:0000313" key="2">
    <source>
        <dbReference type="EMBL" id="CAH0019271.1"/>
    </source>
</evidence>
<feature type="compositionally biased region" description="Polar residues" evidence="1">
    <location>
        <begin position="1"/>
        <end position="16"/>
    </location>
</feature>
<accession>A0A9N9VCI3</accession>
<name>A0A9N9VCI3_9HYPO</name>
<feature type="region of interest" description="Disordered" evidence="1">
    <location>
        <begin position="1"/>
        <end position="90"/>
    </location>
</feature>
<reference evidence="2" key="1">
    <citation type="submission" date="2021-10" db="EMBL/GenBank/DDBJ databases">
        <authorList>
            <person name="Piombo E."/>
        </authorList>
    </citation>
    <scope>NUCLEOTIDE SEQUENCE</scope>
</reference>
<feature type="compositionally biased region" description="Polar residues" evidence="1">
    <location>
        <begin position="30"/>
        <end position="41"/>
    </location>
</feature>
<sequence length="131" mass="13041">MSTGSGAHQSCHSTASLGGKQDSASVGGAKNTTSSAGSTKDASGISSASKPSSAPSHQGSAVLAGNESVDNAQPFQPPVGQGEMDDPIGRFLSETENPFAIFRDANGDPVTVGRAGPSIAQTIDNILNPTK</sequence>
<organism evidence="2 3">
    <name type="scientific">Clonostachys rhizophaga</name>
    <dbReference type="NCBI Taxonomy" id="160324"/>
    <lineage>
        <taxon>Eukaryota</taxon>
        <taxon>Fungi</taxon>
        <taxon>Dikarya</taxon>
        <taxon>Ascomycota</taxon>
        <taxon>Pezizomycotina</taxon>
        <taxon>Sordariomycetes</taxon>
        <taxon>Hypocreomycetidae</taxon>
        <taxon>Hypocreales</taxon>
        <taxon>Bionectriaceae</taxon>
        <taxon>Clonostachys</taxon>
    </lineage>
</organism>
<proteinExistence type="predicted"/>
<dbReference type="AlphaFoldDB" id="A0A9N9VCI3"/>
<keyword evidence="3" id="KW-1185">Reference proteome</keyword>
<gene>
    <name evidence="2" type="ORF">CRHIZ90672A_00012423</name>
</gene>
<dbReference type="OrthoDB" id="5149247at2759"/>
<comment type="caution">
    <text evidence="2">The sequence shown here is derived from an EMBL/GenBank/DDBJ whole genome shotgun (WGS) entry which is preliminary data.</text>
</comment>
<feature type="compositionally biased region" description="Low complexity" evidence="1">
    <location>
        <begin position="42"/>
        <end position="56"/>
    </location>
</feature>
<evidence type="ECO:0000256" key="1">
    <source>
        <dbReference type="SAM" id="MobiDB-lite"/>
    </source>
</evidence>
<protein>
    <submittedName>
        <fullName evidence="2">Uncharacterized protein</fullName>
    </submittedName>
</protein>
<dbReference type="Proteomes" id="UP000696573">
    <property type="component" value="Unassembled WGS sequence"/>
</dbReference>
<evidence type="ECO:0000313" key="3">
    <source>
        <dbReference type="Proteomes" id="UP000696573"/>
    </source>
</evidence>
<dbReference type="EMBL" id="CABFNQ020000553">
    <property type="protein sequence ID" value="CAH0019271.1"/>
    <property type="molecule type" value="Genomic_DNA"/>
</dbReference>